<name>A0ABR1YGE2_9PEZI</name>
<dbReference type="EMBL" id="JBBWRZ010000009">
    <property type="protein sequence ID" value="KAK8228897.1"/>
    <property type="molecule type" value="Genomic_DNA"/>
</dbReference>
<reference evidence="3 4" key="1">
    <citation type="submission" date="2024-04" db="EMBL/GenBank/DDBJ databases">
        <title>Phyllosticta paracitricarpa is synonymous to the EU quarantine fungus P. citricarpa based on phylogenomic analyses.</title>
        <authorList>
            <consortium name="Lawrence Berkeley National Laboratory"/>
            <person name="Van Ingen-Buijs V.A."/>
            <person name="Van Westerhoven A.C."/>
            <person name="Haridas S."/>
            <person name="Skiadas P."/>
            <person name="Martin F."/>
            <person name="Groenewald J.Z."/>
            <person name="Crous P.W."/>
            <person name="Seidl M.F."/>
        </authorList>
    </citation>
    <scope>NUCLEOTIDE SEQUENCE [LARGE SCALE GENOMIC DNA]</scope>
    <source>
        <strain evidence="3 4">CBS 123374</strain>
    </source>
</reference>
<feature type="region of interest" description="Disordered" evidence="2">
    <location>
        <begin position="1"/>
        <end position="33"/>
    </location>
</feature>
<dbReference type="PANTHER" id="PTHR38887">
    <property type="entry name" value="CHROMOSOME 21, WHOLE GENOME SHOTGUN SEQUENCE"/>
    <property type="match status" value="1"/>
</dbReference>
<evidence type="ECO:0000313" key="3">
    <source>
        <dbReference type="EMBL" id="KAK8228897.1"/>
    </source>
</evidence>
<organism evidence="3 4">
    <name type="scientific">Phyllosticta capitalensis</name>
    <dbReference type="NCBI Taxonomy" id="121624"/>
    <lineage>
        <taxon>Eukaryota</taxon>
        <taxon>Fungi</taxon>
        <taxon>Dikarya</taxon>
        <taxon>Ascomycota</taxon>
        <taxon>Pezizomycotina</taxon>
        <taxon>Dothideomycetes</taxon>
        <taxon>Dothideomycetes incertae sedis</taxon>
        <taxon>Botryosphaeriales</taxon>
        <taxon>Phyllostictaceae</taxon>
        <taxon>Phyllosticta</taxon>
    </lineage>
</organism>
<dbReference type="PANTHER" id="PTHR38887:SF1">
    <property type="entry name" value="RAS MODIFICATION PROTEIN ERF4"/>
    <property type="match status" value="1"/>
</dbReference>
<protein>
    <submittedName>
        <fullName evidence="3">Uncharacterized protein</fullName>
    </submittedName>
</protein>
<gene>
    <name evidence="3" type="ORF">HDK90DRAFT_492496</name>
</gene>
<proteinExistence type="predicted"/>
<keyword evidence="4" id="KW-1185">Reference proteome</keyword>
<feature type="region of interest" description="Disordered" evidence="2">
    <location>
        <begin position="320"/>
        <end position="342"/>
    </location>
</feature>
<evidence type="ECO:0000256" key="2">
    <source>
        <dbReference type="SAM" id="MobiDB-lite"/>
    </source>
</evidence>
<sequence>MTSHSSSTYQSAMDYQQEQEIPHQPPPRYSPPGYFSEQIQTSHNELAIAPMYGEIYPTGPPRPLQKPIVVPQTTNMFYIRSFSPFARAYSPALAQLPDPITQDEFLEFIDGLNKAHMMHPFFQASFVSGGFVMAAPLLPVQIAGGAVQGISALASGAVTVVKTRKYLRKANETMFNPRGLVVKMMETKKMMAAVGATETKLKLPPLNDVDDLDPTNGQPGQMPEDPRMRRLRALEEYVSPLSFNVPAEQLPEQWLERKATGPSRWLNARKTRKLAEVRGKGLKQQQDRAGQLAGELAQVNAEVQELERLARAQELVEGQLLENAKGRPRHPTESSTENRQIDHELAASLARRNEIIEEIRRAGEGKMKKADKKEEKIANRILWIVITRLDGNTLGDDEILVDTPSEQSSIV</sequence>
<evidence type="ECO:0000313" key="4">
    <source>
        <dbReference type="Proteomes" id="UP001492380"/>
    </source>
</evidence>
<feature type="compositionally biased region" description="Polar residues" evidence="2">
    <location>
        <begin position="1"/>
        <end position="14"/>
    </location>
</feature>
<feature type="coiled-coil region" evidence="1">
    <location>
        <begin position="282"/>
        <end position="316"/>
    </location>
</feature>
<feature type="region of interest" description="Disordered" evidence="2">
    <location>
        <begin position="204"/>
        <end position="225"/>
    </location>
</feature>
<dbReference type="InterPro" id="IPR053221">
    <property type="entry name" value="Burnettramic_acid_biosynth"/>
</dbReference>
<comment type="caution">
    <text evidence="3">The sequence shown here is derived from an EMBL/GenBank/DDBJ whole genome shotgun (WGS) entry which is preliminary data.</text>
</comment>
<dbReference type="Proteomes" id="UP001492380">
    <property type="component" value="Unassembled WGS sequence"/>
</dbReference>
<keyword evidence="1" id="KW-0175">Coiled coil</keyword>
<accession>A0ABR1YGE2</accession>
<evidence type="ECO:0000256" key="1">
    <source>
        <dbReference type="SAM" id="Coils"/>
    </source>
</evidence>